<name>A0A0K1LM21_9CAUD</name>
<dbReference type="InterPro" id="IPR000064">
    <property type="entry name" value="NLP_P60_dom"/>
</dbReference>
<keyword evidence="3" id="KW-0378">Hydrolase</keyword>
<evidence type="ECO:0000313" key="6">
    <source>
        <dbReference type="EMBL" id="AKU43551.1"/>
    </source>
</evidence>
<dbReference type="GO" id="GO:0006508">
    <property type="term" value="P:proteolysis"/>
    <property type="evidence" value="ECO:0007669"/>
    <property type="project" value="UniProtKB-KW"/>
</dbReference>
<comment type="similarity">
    <text evidence="1">Belongs to the peptidase C40 family.</text>
</comment>
<gene>
    <name evidence="6" type="ORF">CPT_Seuss25</name>
</gene>
<accession>A0A0K1LM21</accession>
<dbReference type="Proteomes" id="UP000221339">
    <property type="component" value="Segment"/>
</dbReference>
<dbReference type="GO" id="GO:0001897">
    <property type="term" value="P:symbiont-mediated cytolysis of host cell"/>
    <property type="evidence" value="ECO:0007669"/>
    <property type="project" value="UniProtKB-ARBA"/>
</dbReference>
<reference evidence="6 7" key="1">
    <citation type="journal article" date="2015" name="Genome Announc.">
        <title>Complete Genome Sequence of Caulobacter crescentus Siphophage Seuss.</title>
        <authorList>
            <person name="Sloan J.M."/>
            <person name="Keene J.L."/>
            <person name="Cahill J.L."/>
            <person name="Rasche E.S."/>
            <person name="Kuty Everett G.F."/>
        </authorList>
    </citation>
    <scope>NUCLEOTIDE SEQUENCE [LARGE SCALE GENOMIC DNA]</scope>
</reference>
<keyword evidence="2" id="KW-0645">Protease</keyword>
<dbReference type="EMBL" id="KT001914">
    <property type="protein sequence ID" value="AKU43551.1"/>
    <property type="molecule type" value="Genomic_DNA"/>
</dbReference>
<evidence type="ECO:0000256" key="4">
    <source>
        <dbReference type="ARBA" id="ARBA00022807"/>
    </source>
</evidence>
<dbReference type="GO" id="GO:0008234">
    <property type="term" value="F:cysteine-type peptidase activity"/>
    <property type="evidence" value="ECO:0007669"/>
    <property type="project" value="UniProtKB-KW"/>
</dbReference>
<evidence type="ECO:0000256" key="1">
    <source>
        <dbReference type="ARBA" id="ARBA00007074"/>
    </source>
</evidence>
<sequence>MDLYAQLAEGEGFEIVHAHPRDWLPGDVIIMAINAPVGNHCAVLLDNGKILHHLVGQLSTETDYGGLFRNTTVGVYRHRDVPKQKPPETLVDVREYLSPAVRRRVEELQRRREAAAADDGGTGDA</sequence>
<evidence type="ECO:0000313" key="7">
    <source>
        <dbReference type="Proteomes" id="UP000221339"/>
    </source>
</evidence>
<dbReference type="InterPro" id="IPR038765">
    <property type="entry name" value="Papain-like_cys_pep_sf"/>
</dbReference>
<dbReference type="Pfam" id="PF00877">
    <property type="entry name" value="NLPC_P60"/>
    <property type="match status" value="1"/>
</dbReference>
<feature type="domain" description="NlpC/P60" evidence="5">
    <location>
        <begin position="20"/>
        <end position="76"/>
    </location>
</feature>
<evidence type="ECO:0000256" key="2">
    <source>
        <dbReference type="ARBA" id="ARBA00022670"/>
    </source>
</evidence>
<protein>
    <submittedName>
        <fullName evidence="6">Tail assembly protein</fullName>
    </submittedName>
</protein>
<dbReference type="SUPFAM" id="SSF54001">
    <property type="entry name" value="Cysteine proteinases"/>
    <property type="match status" value="1"/>
</dbReference>
<organism evidence="6 7">
    <name type="scientific">Caulobacter phage Seuss</name>
    <dbReference type="NCBI Taxonomy" id="1675601"/>
    <lineage>
        <taxon>Viruses</taxon>
        <taxon>Duplodnaviria</taxon>
        <taxon>Heunggongvirae</taxon>
        <taxon>Uroviricota</taxon>
        <taxon>Caudoviricetes</taxon>
        <taxon>Seussvirus</taxon>
        <taxon>Seussvirus seuss</taxon>
    </lineage>
</organism>
<keyword evidence="7" id="KW-1185">Reference proteome</keyword>
<proteinExistence type="inferred from homology"/>
<evidence type="ECO:0000259" key="5">
    <source>
        <dbReference type="Pfam" id="PF00877"/>
    </source>
</evidence>
<evidence type="ECO:0000256" key="3">
    <source>
        <dbReference type="ARBA" id="ARBA00022801"/>
    </source>
</evidence>
<keyword evidence="4" id="KW-0788">Thiol protease</keyword>